<evidence type="ECO:0000313" key="2">
    <source>
        <dbReference type="Proteomes" id="UP000251960"/>
    </source>
</evidence>
<dbReference type="EMBL" id="NCVQ01000003">
    <property type="protein sequence ID" value="PWZ41434.1"/>
    <property type="molecule type" value="Genomic_DNA"/>
</dbReference>
<name>A0A3L6G4W9_MAIZE</name>
<dbReference type="Proteomes" id="UP000251960">
    <property type="component" value="Chromosome 2"/>
</dbReference>
<accession>A0A3L6G4W9</accession>
<proteinExistence type="predicted"/>
<sequence>MYNYKLCYFKIILF</sequence>
<protein>
    <submittedName>
        <fullName evidence="1">Uncharacterized protein</fullName>
    </submittedName>
</protein>
<gene>
    <name evidence="1" type="ORF">Zm00014a_012076</name>
</gene>
<organism evidence="1 2">
    <name type="scientific">Zea mays</name>
    <name type="common">Maize</name>
    <dbReference type="NCBI Taxonomy" id="4577"/>
    <lineage>
        <taxon>Eukaryota</taxon>
        <taxon>Viridiplantae</taxon>
        <taxon>Streptophyta</taxon>
        <taxon>Embryophyta</taxon>
        <taxon>Tracheophyta</taxon>
        <taxon>Spermatophyta</taxon>
        <taxon>Magnoliopsida</taxon>
        <taxon>Liliopsida</taxon>
        <taxon>Poales</taxon>
        <taxon>Poaceae</taxon>
        <taxon>PACMAD clade</taxon>
        <taxon>Panicoideae</taxon>
        <taxon>Andropogonodae</taxon>
        <taxon>Andropogoneae</taxon>
        <taxon>Tripsacinae</taxon>
        <taxon>Zea</taxon>
    </lineage>
</organism>
<evidence type="ECO:0000313" key="1">
    <source>
        <dbReference type="EMBL" id="PWZ41434.1"/>
    </source>
</evidence>
<reference evidence="1 2" key="1">
    <citation type="journal article" date="2018" name="Nat. Genet.">
        <title>Extensive intraspecific gene order and gene structural variations between Mo17 and other maize genomes.</title>
        <authorList>
            <person name="Sun S."/>
            <person name="Zhou Y."/>
            <person name="Chen J."/>
            <person name="Shi J."/>
            <person name="Zhao H."/>
            <person name="Zhao H."/>
            <person name="Song W."/>
            <person name="Zhang M."/>
            <person name="Cui Y."/>
            <person name="Dong X."/>
            <person name="Liu H."/>
            <person name="Ma X."/>
            <person name="Jiao Y."/>
            <person name="Wang B."/>
            <person name="Wei X."/>
            <person name="Stein J.C."/>
            <person name="Glaubitz J.C."/>
            <person name="Lu F."/>
            <person name="Yu G."/>
            <person name="Liang C."/>
            <person name="Fengler K."/>
            <person name="Li B."/>
            <person name="Rafalski A."/>
            <person name="Schnable P.S."/>
            <person name="Ware D.H."/>
            <person name="Buckler E.S."/>
            <person name="Lai J."/>
        </authorList>
    </citation>
    <scope>NUCLEOTIDE SEQUENCE [LARGE SCALE GENOMIC DNA]</scope>
    <source>
        <strain evidence="2">cv. Missouri 17</strain>
        <tissue evidence="1">Seedling</tissue>
    </source>
</reference>
<comment type="caution">
    <text evidence="1">The sequence shown here is derived from an EMBL/GenBank/DDBJ whole genome shotgun (WGS) entry which is preliminary data.</text>
</comment>